<dbReference type="Gene3D" id="3.30.470.20">
    <property type="entry name" value="ATP-grasp fold, B domain"/>
    <property type="match status" value="1"/>
</dbReference>
<feature type="non-terminal residue" evidence="1">
    <location>
        <position position="521"/>
    </location>
</feature>
<keyword evidence="1" id="KW-0436">Ligase</keyword>
<accession>A0A146K9V1</accession>
<dbReference type="GO" id="GO:0016874">
    <property type="term" value="F:ligase activity"/>
    <property type="evidence" value="ECO:0007669"/>
    <property type="project" value="UniProtKB-KW"/>
</dbReference>
<evidence type="ECO:0000313" key="1">
    <source>
        <dbReference type="EMBL" id="JAP93098.1"/>
    </source>
</evidence>
<dbReference type="GO" id="GO:0005524">
    <property type="term" value="F:ATP binding"/>
    <property type="evidence" value="ECO:0007669"/>
    <property type="project" value="InterPro"/>
</dbReference>
<dbReference type="Pfam" id="PF03133">
    <property type="entry name" value="TTL"/>
    <property type="match status" value="1"/>
</dbReference>
<dbReference type="AlphaFoldDB" id="A0A146K9V1"/>
<protein>
    <submittedName>
        <fullName evidence="1">Tubulin tyrosine ligase</fullName>
    </submittedName>
</protein>
<name>A0A146K9V1_9EUKA</name>
<dbReference type="Gene3D" id="3.30.1490.20">
    <property type="entry name" value="ATP-grasp fold, A domain"/>
    <property type="match status" value="1"/>
</dbReference>
<dbReference type="PROSITE" id="PS51221">
    <property type="entry name" value="TTL"/>
    <property type="match status" value="1"/>
</dbReference>
<sequence>MPKIKKSEVLKPIILTPQKFKFFMGTGNNHDLVIQILKTRPWWVQTEDKDHCSLAWQQWTPSQQFYAQQRPNNISNHLAGNIELHSKINLYKNLKKFLGKNAFRVLMPTYQLYGIEKANFEQHFKYLENPTLVPEKQSDISVDEVIRSRSNALPMLNKKTSQIILPNLPHIIVQKPKSPRSDSTIVKHLPNKTLPEFHATPIELNRKNLWILKPEGMNRGFGIQVISSLEQINEHINQCRVQPIKPTKPVKKQVKPKLTLDQIIKTHTTQQFLIQKYIENPFLFEERKFDIRCFALVTAKGEIFIYNRGYLRLTGEKFDIESTDMRTHLTNNAVQKLLENYSQFEEGNMKTFEDLDRSIFEASQKQDYFSKVIWPKMKKTVAECVASVGQRILGQYACHNCFELFGFDFMIREDLSYILIECNANPCIELSSPVSWWLIPELLDDVFELTIDKTFKDQGTLDLVGSLKGKQTFQKKSVEQWRSINPEDRKLEGMRWQELQRGFKVERPNDFQLYVEQWRSI</sequence>
<dbReference type="InterPro" id="IPR004344">
    <property type="entry name" value="TTL/TTLL_fam"/>
</dbReference>
<gene>
    <name evidence="1" type="ORF">TPC1_14742</name>
</gene>
<dbReference type="SUPFAM" id="SSF56059">
    <property type="entry name" value="Glutathione synthetase ATP-binding domain-like"/>
    <property type="match status" value="1"/>
</dbReference>
<dbReference type="InterPro" id="IPR013815">
    <property type="entry name" value="ATP_grasp_subdomain_1"/>
</dbReference>
<reference evidence="1" key="1">
    <citation type="submission" date="2015-07" db="EMBL/GenBank/DDBJ databases">
        <title>Adaptation to a free-living lifestyle via gene acquisitions in the diplomonad Trepomonas sp. PC1.</title>
        <authorList>
            <person name="Xu F."/>
            <person name="Jerlstrom-Hultqvist J."/>
            <person name="Kolisko M."/>
            <person name="Simpson A.G.B."/>
            <person name="Roger A.J."/>
            <person name="Svard S.G."/>
            <person name="Andersson J.O."/>
        </authorList>
    </citation>
    <scope>NUCLEOTIDE SEQUENCE</scope>
    <source>
        <strain evidence="1">PC1</strain>
    </source>
</reference>
<organism evidence="1">
    <name type="scientific">Trepomonas sp. PC1</name>
    <dbReference type="NCBI Taxonomy" id="1076344"/>
    <lineage>
        <taxon>Eukaryota</taxon>
        <taxon>Metamonada</taxon>
        <taxon>Diplomonadida</taxon>
        <taxon>Hexamitidae</taxon>
        <taxon>Hexamitinae</taxon>
        <taxon>Trepomonas</taxon>
    </lineage>
</organism>
<dbReference type="EMBL" id="GDID01003508">
    <property type="protein sequence ID" value="JAP93098.1"/>
    <property type="molecule type" value="Transcribed_RNA"/>
</dbReference>
<proteinExistence type="predicted"/>
<dbReference type="PANTHER" id="PTHR46069:SF1">
    <property type="entry name" value="CHROMOSOME UNDETERMINED SCAFFOLD_125, WHOLE GENOME SHOTGUN SEQUENCE"/>
    <property type="match status" value="1"/>
</dbReference>
<dbReference type="PANTHER" id="PTHR46069">
    <property type="entry name" value="TUBULIN TYROSINE LIGASE"/>
    <property type="match status" value="1"/>
</dbReference>